<organism evidence="2 3">
    <name type="scientific">Enhygromyxa salina</name>
    <dbReference type="NCBI Taxonomy" id="215803"/>
    <lineage>
        <taxon>Bacteria</taxon>
        <taxon>Pseudomonadati</taxon>
        <taxon>Myxococcota</taxon>
        <taxon>Polyangia</taxon>
        <taxon>Nannocystales</taxon>
        <taxon>Nannocystaceae</taxon>
        <taxon>Enhygromyxa</taxon>
    </lineage>
</organism>
<proteinExistence type="predicted"/>
<protein>
    <recommendedName>
        <fullName evidence="4">Outer membrane lipoprotein carrier protein LolA</fullName>
    </recommendedName>
</protein>
<evidence type="ECO:0000313" key="2">
    <source>
        <dbReference type="EMBL" id="KIG13497.1"/>
    </source>
</evidence>
<comment type="caution">
    <text evidence="2">The sequence shown here is derived from an EMBL/GenBank/DDBJ whole genome shotgun (WGS) entry which is preliminary data.</text>
</comment>
<evidence type="ECO:0000256" key="1">
    <source>
        <dbReference type="SAM" id="SignalP"/>
    </source>
</evidence>
<dbReference type="AlphaFoldDB" id="A0A0C2D022"/>
<accession>A0A0C2D022</accession>
<evidence type="ECO:0008006" key="4">
    <source>
        <dbReference type="Google" id="ProtNLM"/>
    </source>
</evidence>
<gene>
    <name evidence="2" type="ORF">DB30_08009</name>
</gene>
<dbReference type="EMBL" id="JMCC02000094">
    <property type="protein sequence ID" value="KIG13497.1"/>
    <property type="molecule type" value="Genomic_DNA"/>
</dbReference>
<keyword evidence="1" id="KW-0732">Signal</keyword>
<evidence type="ECO:0000313" key="3">
    <source>
        <dbReference type="Proteomes" id="UP000031599"/>
    </source>
</evidence>
<sequence>MSRVSRRGLLISGASGLALLGAALATRAAPAEPVSRDQRRLDNRLELWGAFARKSQNLVARYTSTRSSPLLLEDLVGSGSLAYVSPTTLVMRDDGATGSTTRIEPSGVAIVPNDPSLPQRPMPKPANAPALRWLADRLVASFAPGDGSALIANARVEVPKGSTPRLSLLPPRDSVARTLIRSVTLTLDQVGGAVIRVEVAESDGGKFILQISDHRQNVEPELIARVLD</sequence>
<dbReference type="RefSeq" id="WP_052555600.1">
    <property type="nucleotide sequence ID" value="NZ_JMCC02000094.1"/>
</dbReference>
<reference evidence="2 3" key="1">
    <citation type="submission" date="2014-12" db="EMBL/GenBank/DDBJ databases">
        <title>Genome assembly of Enhygromyxa salina DSM 15201.</title>
        <authorList>
            <person name="Sharma G."/>
            <person name="Subramanian S."/>
        </authorList>
    </citation>
    <scope>NUCLEOTIDE SEQUENCE [LARGE SCALE GENOMIC DNA]</scope>
    <source>
        <strain evidence="2 3">DSM 15201</strain>
    </source>
</reference>
<feature type="chain" id="PRO_5002163962" description="Outer membrane lipoprotein carrier protein LolA" evidence="1">
    <location>
        <begin position="29"/>
        <end position="228"/>
    </location>
</feature>
<dbReference type="InterPro" id="IPR006311">
    <property type="entry name" value="TAT_signal"/>
</dbReference>
<feature type="signal peptide" evidence="1">
    <location>
        <begin position="1"/>
        <end position="28"/>
    </location>
</feature>
<name>A0A0C2D022_9BACT</name>
<dbReference type="PROSITE" id="PS51318">
    <property type="entry name" value="TAT"/>
    <property type="match status" value="1"/>
</dbReference>
<dbReference type="Proteomes" id="UP000031599">
    <property type="component" value="Unassembled WGS sequence"/>
</dbReference>